<dbReference type="Pfam" id="PF13514">
    <property type="entry name" value="AAA_27"/>
    <property type="match status" value="1"/>
</dbReference>
<dbReference type="AlphaFoldDB" id="A0A5C4TKZ9"/>
<dbReference type="SUPFAM" id="SSF52540">
    <property type="entry name" value="P-loop containing nucleoside triphosphate hydrolases"/>
    <property type="match status" value="1"/>
</dbReference>
<dbReference type="EMBL" id="QFCR01000002">
    <property type="protein sequence ID" value="TNK90975.1"/>
    <property type="molecule type" value="Genomic_DNA"/>
</dbReference>
<evidence type="ECO:0000313" key="4">
    <source>
        <dbReference type="EMBL" id="TNK90975.1"/>
    </source>
</evidence>
<dbReference type="RefSeq" id="WP_139571019.1">
    <property type="nucleotide sequence ID" value="NZ_JARBEY010000002.1"/>
</dbReference>
<protein>
    <recommendedName>
        <fullName evidence="3">YhaN AAA domain-containing protein</fullName>
    </recommendedName>
</protein>
<feature type="coiled-coil region" evidence="1">
    <location>
        <begin position="538"/>
        <end position="586"/>
    </location>
</feature>
<comment type="caution">
    <text evidence="4">The sequence shown here is derived from an EMBL/GenBank/DDBJ whole genome shotgun (WGS) entry which is preliminary data.</text>
</comment>
<keyword evidence="1" id="KW-0175">Coiled coil</keyword>
<dbReference type="PANTHER" id="PTHR41259">
    <property type="entry name" value="DOUBLE-STRAND BREAK REPAIR RAD50 ATPASE, PUTATIVE-RELATED"/>
    <property type="match status" value="1"/>
</dbReference>
<organism evidence="4 5">
    <name type="scientific">Fructilactobacillus sanfranciscensis</name>
    <name type="common">Lactobacillus sanfranciscensis</name>
    <dbReference type="NCBI Taxonomy" id="1625"/>
    <lineage>
        <taxon>Bacteria</taxon>
        <taxon>Bacillati</taxon>
        <taxon>Bacillota</taxon>
        <taxon>Bacilli</taxon>
        <taxon>Lactobacillales</taxon>
        <taxon>Lactobacillaceae</taxon>
        <taxon>Fructilactobacillus</taxon>
    </lineage>
</organism>
<evidence type="ECO:0000313" key="5">
    <source>
        <dbReference type="Proteomes" id="UP000313312"/>
    </source>
</evidence>
<feature type="transmembrane region" description="Helical" evidence="2">
    <location>
        <begin position="405"/>
        <end position="438"/>
    </location>
</feature>
<feature type="coiled-coil region" evidence="1">
    <location>
        <begin position="486"/>
        <end position="513"/>
    </location>
</feature>
<feature type="coiled-coil region" evidence="1">
    <location>
        <begin position="153"/>
        <end position="231"/>
    </location>
</feature>
<dbReference type="Proteomes" id="UP000313312">
    <property type="component" value="Unassembled WGS sequence"/>
</dbReference>
<feature type="coiled-coil region" evidence="1">
    <location>
        <begin position="270"/>
        <end position="297"/>
    </location>
</feature>
<keyword evidence="2" id="KW-0472">Membrane</keyword>
<dbReference type="PANTHER" id="PTHR41259:SF1">
    <property type="entry name" value="DOUBLE-STRAND BREAK REPAIR RAD50 ATPASE, PUTATIVE-RELATED"/>
    <property type="match status" value="1"/>
</dbReference>
<keyword evidence="2" id="KW-0812">Transmembrane</keyword>
<accession>A0A5C4TKZ9</accession>
<proteinExistence type="predicted"/>
<evidence type="ECO:0000259" key="3">
    <source>
        <dbReference type="Pfam" id="PF13514"/>
    </source>
</evidence>
<dbReference type="InterPro" id="IPR027417">
    <property type="entry name" value="P-loop_NTPase"/>
</dbReference>
<feature type="coiled-coil region" evidence="1">
    <location>
        <begin position="322"/>
        <end position="382"/>
    </location>
</feature>
<keyword evidence="2" id="KW-1133">Transmembrane helix</keyword>
<reference evidence="4 5" key="1">
    <citation type="submission" date="2018-05" db="EMBL/GenBank/DDBJ databases">
        <title>Lactobacillus sanfranciscensis Ah4 draft denome sequence.</title>
        <authorList>
            <person name="Zhang G."/>
        </authorList>
    </citation>
    <scope>NUCLEOTIDE SEQUENCE [LARGE SCALE GENOMIC DNA]</scope>
    <source>
        <strain evidence="4 5">Ah4</strain>
    </source>
</reference>
<dbReference type="Gene3D" id="3.40.50.300">
    <property type="entry name" value="P-loop containing nucleotide triphosphate hydrolases"/>
    <property type="match status" value="2"/>
</dbReference>
<sequence length="843" mass="98137">MQINKIEIFGYGKLSHQVFEFNQFQAILGANEAGKTTIINFIKDMLFGFTKRKATHPYAPKDKSEMGGRLHITVDDTAYIIERVEGKNGGNLKITDLNETEMPPELLKRLLGPINRETFDNLFYFGSPNLAEVGKLSKDDLETRIRQVGVIGIEQWLELKKSIEKAADELYKQRGKKPKLNKALIEYQESKEKLSEAQQSYDEYLNLNHQYQELLQKKQELKIQREHTFEQLRTVQADEQNWNNYVALDKNKKEQIELLPGFTTSDLSEFKELVNQIDFLKAKIRDLQGLIEQQQEKSLKPSAEYNLYLANQSKFDDLYLQLDTQMKNERDYENLKRDLRRQEQDLELDNEAAGGNDSLEFNDDDQTKINQLLEEKQALKTKKTFSKTPIADDKPNHTWKLLMTIGLGLVVLGFVVGGIGLFTLLLVGLVLVGFGFYLKSQPKSMVNQEQTVDYDDQINKINQQLSQIAEDHQIKNDHPETWTTVLQTSIKKRNQHRQQVESLKQDLHNDHEKIVSYLNSWSLPNLNNQTFSQSLNQINQFMLNIHEMKNKIKIQQEKRTEKLNEISDYQKQIEKIEQAQQDFLKKRNVSSFTEFDQQYQIQQVGQKRKEQIQNLQNSISSQMIERLQQYKNFDDLKQKLNKLERVDRENSESLTNISEKISSVKITIDSLAKNGTYDELRQDLAIQKTEINDLVSKWLTLKLTDEWIEKVLNLASHGRFPQVQALAQKHFNMLTNHHYVSVEYGKKIKVKTETGTKFDVKELSKGTMQQLYLALIFALTMSFSDEYPMPIIIDDGFVDFDHVRTNAAIELMKEISNTTQVIYFTSDDRIEKQVKSEDLLKLS</sequence>
<feature type="domain" description="YhaN AAA" evidence="3">
    <location>
        <begin position="1"/>
        <end position="201"/>
    </location>
</feature>
<name>A0A5C4TKZ9_FRUSA</name>
<dbReference type="InterPro" id="IPR038734">
    <property type="entry name" value="YhaN_AAA"/>
</dbReference>
<evidence type="ECO:0000256" key="1">
    <source>
        <dbReference type="SAM" id="Coils"/>
    </source>
</evidence>
<evidence type="ECO:0000256" key="2">
    <source>
        <dbReference type="SAM" id="Phobius"/>
    </source>
</evidence>
<gene>
    <name evidence="4" type="ORF">DID87_01125</name>
</gene>